<comment type="similarity">
    <text evidence="1">Belongs to the acetyltransferase family. RimI subfamily.</text>
</comment>
<feature type="domain" description="N-acetyltransferase" evidence="5">
    <location>
        <begin position="9"/>
        <end position="154"/>
    </location>
</feature>
<protein>
    <submittedName>
        <fullName evidence="6">Ribosomal-protein-alanine N-acetyltransferase</fullName>
    </submittedName>
</protein>
<gene>
    <name evidence="6" type="ORF">SAMN06265361_11225</name>
</gene>
<dbReference type="Gene3D" id="3.40.630.30">
    <property type="match status" value="1"/>
</dbReference>
<dbReference type="CDD" id="cd04301">
    <property type="entry name" value="NAT_SF"/>
    <property type="match status" value="1"/>
</dbReference>
<dbReference type="Proteomes" id="UP001157946">
    <property type="component" value="Unassembled WGS sequence"/>
</dbReference>
<dbReference type="EMBL" id="FXTU01000012">
    <property type="protein sequence ID" value="SMP34883.1"/>
    <property type="molecule type" value="Genomic_DNA"/>
</dbReference>
<sequence>MSEKREGAVTFRPMELLDLTRIAEVENLSFPTPWPRKAFYNELVLNQFAYYTVVCVDGEIVGYCGFWLILDEAHITNVAIHPDYRGRGLGKRLLLHVMQLARELGATSMTLEVRVSNHVAQALYEQLGFVRSGVRKAYYTDNKEDAIIMWVTLHEQDEQSTSHIGN</sequence>
<dbReference type="PANTHER" id="PTHR43420">
    <property type="entry name" value="ACETYLTRANSFERASE"/>
    <property type="match status" value="1"/>
</dbReference>
<dbReference type="InterPro" id="IPR000182">
    <property type="entry name" value="GNAT_dom"/>
</dbReference>
<reference evidence="6" key="1">
    <citation type="submission" date="2017-05" db="EMBL/GenBank/DDBJ databases">
        <authorList>
            <person name="Varghese N."/>
            <person name="Submissions S."/>
        </authorList>
    </citation>
    <scope>NUCLEOTIDE SEQUENCE</scope>
    <source>
        <strain evidence="6">DSM 45262</strain>
    </source>
</reference>
<dbReference type="InterPro" id="IPR016181">
    <property type="entry name" value="Acyl_CoA_acyltransferase"/>
</dbReference>
<comment type="caution">
    <text evidence="6">The sequence shown here is derived from an EMBL/GenBank/DDBJ whole genome shotgun (WGS) entry which is preliminary data.</text>
</comment>
<dbReference type="NCBIfam" id="TIGR01575">
    <property type="entry name" value="rimI"/>
    <property type="match status" value="1"/>
</dbReference>
<dbReference type="Pfam" id="PF00583">
    <property type="entry name" value="Acetyltransf_1"/>
    <property type="match status" value="1"/>
</dbReference>
<evidence type="ECO:0000313" key="7">
    <source>
        <dbReference type="Proteomes" id="UP001157946"/>
    </source>
</evidence>
<dbReference type="PANTHER" id="PTHR43420:SF44">
    <property type="entry name" value="ACETYLTRANSFERASE YPEA"/>
    <property type="match status" value="1"/>
</dbReference>
<evidence type="ECO:0000256" key="3">
    <source>
        <dbReference type="ARBA" id="ARBA00022679"/>
    </source>
</evidence>
<dbReference type="SUPFAM" id="SSF55729">
    <property type="entry name" value="Acyl-CoA N-acyltransferases (Nat)"/>
    <property type="match status" value="1"/>
</dbReference>
<dbReference type="AlphaFoldDB" id="A0AA45WSE8"/>
<evidence type="ECO:0000256" key="2">
    <source>
        <dbReference type="ARBA" id="ARBA00022490"/>
    </source>
</evidence>
<proteinExistence type="inferred from homology"/>
<organism evidence="6 7">
    <name type="scientific">Laceyella tengchongensis</name>
    <dbReference type="NCBI Taxonomy" id="574699"/>
    <lineage>
        <taxon>Bacteria</taxon>
        <taxon>Bacillati</taxon>
        <taxon>Bacillota</taxon>
        <taxon>Bacilli</taxon>
        <taxon>Bacillales</taxon>
        <taxon>Thermoactinomycetaceae</taxon>
        <taxon>Laceyella</taxon>
    </lineage>
</organism>
<evidence type="ECO:0000313" key="6">
    <source>
        <dbReference type="EMBL" id="SMP34883.1"/>
    </source>
</evidence>
<dbReference type="GO" id="GO:0008080">
    <property type="term" value="F:N-acetyltransferase activity"/>
    <property type="evidence" value="ECO:0007669"/>
    <property type="project" value="InterPro"/>
</dbReference>
<name>A0AA45WSE8_9BACL</name>
<dbReference type="InterPro" id="IPR050680">
    <property type="entry name" value="YpeA/RimI_acetyltransf"/>
</dbReference>
<dbReference type="RefSeq" id="WP_102991375.1">
    <property type="nucleotide sequence ID" value="NZ_FXTU01000012.1"/>
</dbReference>
<dbReference type="PROSITE" id="PS51186">
    <property type="entry name" value="GNAT"/>
    <property type="match status" value="1"/>
</dbReference>
<keyword evidence="2" id="KW-0963">Cytoplasm</keyword>
<keyword evidence="7" id="KW-1185">Reference proteome</keyword>
<accession>A0AA45WSE8</accession>
<evidence type="ECO:0000256" key="1">
    <source>
        <dbReference type="ARBA" id="ARBA00005395"/>
    </source>
</evidence>
<evidence type="ECO:0000259" key="5">
    <source>
        <dbReference type="PROSITE" id="PS51186"/>
    </source>
</evidence>
<keyword evidence="3" id="KW-0808">Transferase</keyword>
<evidence type="ECO:0000256" key="4">
    <source>
        <dbReference type="ARBA" id="ARBA00023315"/>
    </source>
</evidence>
<keyword evidence="4" id="KW-0012">Acyltransferase</keyword>
<dbReference type="InterPro" id="IPR006464">
    <property type="entry name" value="AcTrfase_RimI/Ard1"/>
</dbReference>